<accession>A0A914YBC1</accession>
<proteinExistence type="predicted"/>
<dbReference type="WBParaSite" id="PSU_v2.g16574.t1">
    <property type="protein sequence ID" value="PSU_v2.g16574.t1"/>
    <property type="gene ID" value="PSU_v2.g16574"/>
</dbReference>
<protein>
    <submittedName>
        <fullName evidence="3">Uncharacterized protein</fullName>
    </submittedName>
</protein>
<reference evidence="3" key="1">
    <citation type="submission" date="2022-11" db="UniProtKB">
        <authorList>
            <consortium name="WormBaseParasite"/>
        </authorList>
    </citation>
    <scope>IDENTIFICATION</scope>
</reference>
<keyword evidence="2" id="KW-1185">Reference proteome</keyword>
<sequence>MHLTPNTEDFIDGLDLTMDDEEKKCWKLVALYSMHEEETLFIQVLNVFRKVFRSEPIMYKEFPIYGIKKSKGNNSRTPIQLTEEDIASKLGTHKIANVKLLSRIGGEHPTNESLERILAALRKLIGKGDVAADILQKIQEADANISEAIENAEPLTIFNDTFLQSLPEEVAIQLLADVPVPKGDIAGPLVPPLLPPHDNDGSKAPGDEPTTVPRNYAAVPEVPDGVVSSFMS</sequence>
<dbReference type="Proteomes" id="UP000887577">
    <property type="component" value="Unplaced"/>
</dbReference>
<evidence type="ECO:0000313" key="3">
    <source>
        <dbReference type="WBParaSite" id="PSU_v2.g16574.t1"/>
    </source>
</evidence>
<evidence type="ECO:0000256" key="1">
    <source>
        <dbReference type="SAM" id="MobiDB-lite"/>
    </source>
</evidence>
<evidence type="ECO:0000313" key="2">
    <source>
        <dbReference type="Proteomes" id="UP000887577"/>
    </source>
</evidence>
<name>A0A914YBC1_9BILA</name>
<dbReference type="AlphaFoldDB" id="A0A914YBC1"/>
<feature type="region of interest" description="Disordered" evidence="1">
    <location>
        <begin position="187"/>
        <end position="218"/>
    </location>
</feature>
<organism evidence="2 3">
    <name type="scientific">Panagrolaimus superbus</name>
    <dbReference type="NCBI Taxonomy" id="310955"/>
    <lineage>
        <taxon>Eukaryota</taxon>
        <taxon>Metazoa</taxon>
        <taxon>Ecdysozoa</taxon>
        <taxon>Nematoda</taxon>
        <taxon>Chromadorea</taxon>
        <taxon>Rhabditida</taxon>
        <taxon>Tylenchina</taxon>
        <taxon>Panagrolaimomorpha</taxon>
        <taxon>Panagrolaimoidea</taxon>
        <taxon>Panagrolaimidae</taxon>
        <taxon>Panagrolaimus</taxon>
    </lineage>
</organism>